<name>V9FGU0_PHYNI</name>
<reference evidence="2 3" key="1">
    <citation type="submission" date="2013-11" db="EMBL/GenBank/DDBJ databases">
        <title>The Genome Sequence of Phytophthora parasitica P1569.</title>
        <authorList>
            <consortium name="The Broad Institute Genomics Platform"/>
            <person name="Russ C."/>
            <person name="Tyler B."/>
            <person name="Panabieres F."/>
            <person name="Shan W."/>
            <person name="Tripathy S."/>
            <person name="Grunwald N."/>
            <person name="Machado M."/>
            <person name="Johnson C.S."/>
            <person name="Arredondo F."/>
            <person name="Hong C."/>
            <person name="Coffey M."/>
            <person name="Young S.K."/>
            <person name="Zeng Q."/>
            <person name="Gargeya S."/>
            <person name="Fitzgerald M."/>
            <person name="Abouelleil A."/>
            <person name="Alvarado L."/>
            <person name="Chapman S.B."/>
            <person name="Gainer-Dewar J."/>
            <person name="Goldberg J."/>
            <person name="Griggs A."/>
            <person name="Gujja S."/>
            <person name="Hansen M."/>
            <person name="Howarth C."/>
            <person name="Imamovic A."/>
            <person name="Ireland A."/>
            <person name="Larimer J."/>
            <person name="McCowan C."/>
            <person name="Murphy C."/>
            <person name="Pearson M."/>
            <person name="Poon T.W."/>
            <person name="Priest M."/>
            <person name="Roberts A."/>
            <person name="Saif S."/>
            <person name="Shea T."/>
            <person name="Sykes S."/>
            <person name="Wortman J."/>
            <person name="Nusbaum C."/>
            <person name="Birren B."/>
        </authorList>
    </citation>
    <scope>NUCLEOTIDE SEQUENCE [LARGE SCALE GENOMIC DNA]</scope>
    <source>
        <strain evidence="2 3">P1569</strain>
    </source>
</reference>
<dbReference type="eggNOG" id="ENOG502SX0J">
    <property type="taxonomic scope" value="Eukaryota"/>
</dbReference>
<organism evidence="2 3">
    <name type="scientific">Phytophthora nicotianae P1569</name>
    <dbReference type="NCBI Taxonomy" id="1317065"/>
    <lineage>
        <taxon>Eukaryota</taxon>
        <taxon>Sar</taxon>
        <taxon>Stramenopiles</taxon>
        <taxon>Oomycota</taxon>
        <taxon>Peronosporomycetes</taxon>
        <taxon>Peronosporales</taxon>
        <taxon>Peronosporaceae</taxon>
        <taxon>Phytophthora</taxon>
    </lineage>
</organism>
<evidence type="ECO:0000256" key="1">
    <source>
        <dbReference type="SAM" id="SignalP"/>
    </source>
</evidence>
<sequence>MPSLRTITLVVASALCVTGRSFGTAASTSTSSACSNVELQQVQTQIAAIRATLESDAGSSSKASSVLSTCVVALTFDLSAASKDDEETCANDCLAWIEDVVEAPTCGDEEMFMYKRRMTAYLKQCREHRHVRFQENNHFEHSNRLRGLAAGHAEGRGLGVKGLMDALLVVTLNNAL</sequence>
<dbReference type="AlphaFoldDB" id="V9FGU0"/>
<gene>
    <name evidence="2" type="ORF">F443_06361</name>
</gene>
<evidence type="ECO:0008006" key="4">
    <source>
        <dbReference type="Google" id="ProtNLM"/>
    </source>
</evidence>
<evidence type="ECO:0000313" key="3">
    <source>
        <dbReference type="Proteomes" id="UP000018721"/>
    </source>
</evidence>
<evidence type="ECO:0000313" key="2">
    <source>
        <dbReference type="EMBL" id="ETI49988.1"/>
    </source>
</evidence>
<dbReference type="HOGENOM" id="CLU_1565944_0_0_1"/>
<proteinExistence type="predicted"/>
<dbReference type="EMBL" id="ANIZ01001075">
    <property type="protein sequence ID" value="ETI49988.1"/>
    <property type="molecule type" value="Genomic_DNA"/>
</dbReference>
<dbReference type="OrthoDB" id="123005at2759"/>
<keyword evidence="3" id="KW-1185">Reference proteome</keyword>
<protein>
    <recommendedName>
        <fullName evidence="4">Pectinesterase inhibitor domain-containing protein</fullName>
    </recommendedName>
</protein>
<accession>V9FGU0</accession>
<dbReference type="Proteomes" id="UP000018721">
    <property type="component" value="Unassembled WGS sequence"/>
</dbReference>
<keyword evidence="1" id="KW-0732">Signal</keyword>
<comment type="caution">
    <text evidence="2">The sequence shown here is derived from an EMBL/GenBank/DDBJ whole genome shotgun (WGS) entry which is preliminary data.</text>
</comment>
<dbReference type="PROSITE" id="PS51257">
    <property type="entry name" value="PROKAR_LIPOPROTEIN"/>
    <property type="match status" value="1"/>
</dbReference>
<feature type="chain" id="PRO_5004775053" description="Pectinesterase inhibitor domain-containing protein" evidence="1">
    <location>
        <begin position="20"/>
        <end position="176"/>
    </location>
</feature>
<feature type="signal peptide" evidence="1">
    <location>
        <begin position="1"/>
        <end position="19"/>
    </location>
</feature>